<feature type="domain" description="Glycosyl transferase family 25" evidence="1">
    <location>
        <begin position="118"/>
        <end position="320"/>
    </location>
</feature>
<dbReference type="Proteomes" id="UP000663855">
    <property type="component" value="Unassembled WGS sequence"/>
</dbReference>
<comment type="caution">
    <text evidence="2">The sequence shown here is derived from an EMBL/GenBank/DDBJ whole genome shotgun (WGS) entry which is preliminary data.</text>
</comment>
<sequence length="371" mass="42987">MIVILILTLLCYKVIIYVTRPIPYFLVNLNSLHQNVVFTSNDIYFVNGIAYDFYSIGELDSGSKPGLQWKTFPLPNEHIPANIIPWTPHGHQRKKQISIDFSNHSETSTTGLAFVDHIYIAGSRNLTDRRANIKRMMAQHQINDYEWRTKWSPDNCYASENREEIYRKINLKKKYSLNLKKQRRCAITMEHIDIWHDIVKRNSSLSLILEDDAVFVPHFREKFDRTIHTAIRTNALKIKGSTSCTDEKIRLHENTKEWFKQDPVIFIGSCLGKYDSTFTKNLKDAQPILSTHKAHPSRCSHAYLLTACSAKALLRQIAARRNPFLQADFLLHFLIDTSPTLQSFWLDPPIAYQGNHIADLDGIPSFHRTVY</sequence>
<dbReference type="InterPro" id="IPR002654">
    <property type="entry name" value="Glyco_trans_25"/>
</dbReference>
<evidence type="ECO:0000313" key="2">
    <source>
        <dbReference type="EMBL" id="CAF1445479.1"/>
    </source>
</evidence>
<evidence type="ECO:0000259" key="1">
    <source>
        <dbReference type="Pfam" id="PF01755"/>
    </source>
</evidence>
<dbReference type="EMBL" id="CAJNRE010010488">
    <property type="protein sequence ID" value="CAF2091433.1"/>
    <property type="molecule type" value="Genomic_DNA"/>
</dbReference>
<evidence type="ECO:0000313" key="4">
    <source>
        <dbReference type="EMBL" id="CAF3900418.1"/>
    </source>
</evidence>
<dbReference type="Proteomes" id="UP000681967">
    <property type="component" value="Unassembled WGS sequence"/>
</dbReference>
<dbReference type="AlphaFoldDB" id="A0A815P7J5"/>
<protein>
    <recommendedName>
        <fullName evidence="1">Glycosyl transferase family 25 domain-containing protein</fullName>
    </recommendedName>
</protein>
<dbReference type="Proteomes" id="UP000663824">
    <property type="component" value="Unassembled WGS sequence"/>
</dbReference>
<dbReference type="EMBL" id="CAJOBH010002317">
    <property type="protein sequence ID" value="CAF3900418.1"/>
    <property type="molecule type" value="Genomic_DNA"/>
</dbReference>
<dbReference type="EMBL" id="CAJNOV010011363">
    <property type="protein sequence ID" value="CAF1445479.1"/>
    <property type="molecule type" value="Genomic_DNA"/>
</dbReference>
<dbReference type="EMBL" id="CAJOBI010009430">
    <property type="protein sequence ID" value="CAF4138003.1"/>
    <property type="molecule type" value="Genomic_DNA"/>
</dbReference>
<name>A0A815P7J5_9BILA</name>
<evidence type="ECO:0000313" key="3">
    <source>
        <dbReference type="EMBL" id="CAF2091433.1"/>
    </source>
</evidence>
<accession>A0A815P7J5</accession>
<proteinExistence type="predicted"/>
<organism evidence="2 6">
    <name type="scientific">Rotaria magnacalcarata</name>
    <dbReference type="NCBI Taxonomy" id="392030"/>
    <lineage>
        <taxon>Eukaryota</taxon>
        <taxon>Metazoa</taxon>
        <taxon>Spiralia</taxon>
        <taxon>Gnathifera</taxon>
        <taxon>Rotifera</taxon>
        <taxon>Eurotatoria</taxon>
        <taxon>Bdelloidea</taxon>
        <taxon>Philodinida</taxon>
        <taxon>Philodinidae</taxon>
        <taxon>Rotaria</taxon>
    </lineage>
</organism>
<evidence type="ECO:0000313" key="6">
    <source>
        <dbReference type="Proteomes" id="UP000663855"/>
    </source>
</evidence>
<evidence type="ECO:0000313" key="5">
    <source>
        <dbReference type="EMBL" id="CAF4138003.1"/>
    </source>
</evidence>
<dbReference type="Proteomes" id="UP000676336">
    <property type="component" value="Unassembled WGS sequence"/>
</dbReference>
<dbReference type="Pfam" id="PF01755">
    <property type="entry name" value="Glyco_transf_25"/>
    <property type="match status" value="1"/>
</dbReference>
<reference evidence="2" key="1">
    <citation type="submission" date="2021-02" db="EMBL/GenBank/DDBJ databases">
        <authorList>
            <person name="Nowell W R."/>
        </authorList>
    </citation>
    <scope>NUCLEOTIDE SEQUENCE</scope>
</reference>
<gene>
    <name evidence="4" type="ORF">BYL167_LOCUS8435</name>
    <name evidence="2" type="ORF">CJN711_LOCUS24280</name>
    <name evidence="3" type="ORF">MBJ925_LOCUS20407</name>
    <name evidence="5" type="ORF">SMN809_LOCUS19103</name>
</gene>